<organism evidence="9 10">
    <name type="scientific">Branchiostoma belcheri</name>
    <name type="common">Amphioxus</name>
    <dbReference type="NCBI Taxonomy" id="7741"/>
    <lineage>
        <taxon>Eukaryota</taxon>
        <taxon>Metazoa</taxon>
        <taxon>Chordata</taxon>
        <taxon>Cephalochordata</taxon>
        <taxon>Leptocardii</taxon>
        <taxon>Amphioxiformes</taxon>
        <taxon>Branchiostomatidae</taxon>
        <taxon>Branchiostoma</taxon>
    </lineage>
</organism>
<evidence type="ECO:0000256" key="4">
    <source>
        <dbReference type="ARBA" id="ARBA00022847"/>
    </source>
</evidence>
<reference evidence="10" key="1">
    <citation type="submission" date="2025-08" db="UniProtKB">
        <authorList>
            <consortium name="RefSeq"/>
        </authorList>
    </citation>
    <scope>IDENTIFICATION</scope>
    <source>
        <tissue evidence="10">Gonad</tissue>
    </source>
</reference>
<feature type="transmembrane region" description="Helical" evidence="8">
    <location>
        <begin position="247"/>
        <end position="267"/>
    </location>
</feature>
<name>A0A6P4Y661_BRABE</name>
<dbReference type="GO" id="GO:0016020">
    <property type="term" value="C:membrane"/>
    <property type="evidence" value="ECO:0007669"/>
    <property type="project" value="UniProtKB-SubCell"/>
</dbReference>
<keyword evidence="5" id="KW-0653">Protein transport</keyword>
<evidence type="ECO:0000256" key="1">
    <source>
        <dbReference type="ARBA" id="ARBA00004141"/>
    </source>
</evidence>
<evidence type="ECO:0000313" key="10">
    <source>
        <dbReference type="RefSeq" id="XP_019619943.1"/>
    </source>
</evidence>
<dbReference type="PANTHER" id="PTHR11654">
    <property type="entry name" value="OLIGOPEPTIDE TRANSPORTER-RELATED"/>
    <property type="match status" value="1"/>
</dbReference>
<evidence type="ECO:0000256" key="3">
    <source>
        <dbReference type="ARBA" id="ARBA00022692"/>
    </source>
</evidence>
<dbReference type="SUPFAM" id="SSF103473">
    <property type="entry name" value="MFS general substrate transporter"/>
    <property type="match status" value="1"/>
</dbReference>
<dbReference type="KEGG" id="bbel:109466652"/>
<keyword evidence="4" id="KW-0769">Symport</keyword>
<evidence type="ECO:0000256" key="7">
    <source>
        <dbReference type="ARBA" id="ARBA00023136"/>
    </source>
</evidence>
<evidence type="ECO:0000313" key="9">
    <source>
        <dbReference type="Proteomes" id="UP000515135"/>
    </source>
</evidence>
<feature type="transmembrane region" description="Helical" evidence="8">
    <location>
        <begin position="137"/>
        <end position="159"/>
    </location>
</feature>
<dbReference type="GeneID" id="109466652"/>
<sequence length="630" mass="69808">MARSGLSAGFLASGETYRKYRQSLDMTTTTREREGSALEEIPLLPWGGATKKLDRSLSTTGATPSKLQVTICILLVELAERITFFSVIANMVLFCTVELDYTSATAVSISHVFIGMSLIVPLLGIWVADSYLGKWKVIVISAIIHFLGSALLPVMAFPFDELLEHHRSPPYTLTDPQKEGIFLLALLLISVGIGGIKANVSAFGAYQLRDLGEQELQSFFNWWIWLMNVASAMACLAICYIQQEVDFYIGYLIPTVAMLLALLALYLGRKSFVHLPPSKGQWYTVKIASTRLPGCNCCCFTVSPLATTLRIVFQATKNTVRWRGRLGGHVDSWLDRAKESCGGSYSDTHVEMVKKLERIVPVFLVQILNRTVFYQMPTTFFLQAMRLNLDVGSTGIVLPIAALNLFAIIPILLLVPLMDRVVYPMLEMCNVRPSPLKRMAEIARKNVIEDGGVVRQWLGGLPFNASSVNALWLGPQYMLVGTGEVFVMSSGIEFAYTEAPAPLSTVVMGLVGITMGLGSLTGAVLINLVNAATPGTQWYPDEPNEGYLEAYLFLLAALGLVNFVAFCGVASRYKYVAQEEEERERDTLRLVTYFEKQGTRADDDDDYDDEDLEDWERQLDALNYSLTASL</sequence>
<evidence type="ECO:0000256" key="2">
    <source>
        <dbReference type="ARBA" id="ARBA00005982"/>
    </source>
</evidence>
<keyword evidence="6 8" id="KW-1133">Transmembrane helix</keyword>
<evidence type="ECO:0000256" key="6">
    <source>
        <dbReference type="ARBA" id="ARBA00022989"/>
    </source>
</evidence>
<keyword evidence="7 8" id="KW-0472">Membrane</keyword>
<dbReference type="OrthoDB" id="8904098at2759"/>
<dbReference type="InterPro" id="IPR036259">
    <property type="entry name" value="MFS_trans_sf"/>
</dbReference>
<comment type="subcellular location">
    <subcellularLocation>
        <location evidence="1">Membrane</location>
        <topology evidence="1">Multi-pass membrane protein</topology>
    </subcellularLocation>
</comment>
<dbReference type="RefSeq" id="XP_019619943.1">
    <property type="nucleotide sequence ID" value="XM_019764384.1"/>
</dbReference>
<dbReference type="GO" id="GO:0015293">
    <property type="term" value="F:symporter activity"/>
    <property type="evidence" value="ECO:0007669"/>
    <property type="project" value="UniProtKB-KW"/>
</dbReference>
<dbReference type="GO" id="GO:0015833">
    <property type="term" value="P:peptide transport"/>
    <property type="evidence" value="ECO:0007669"/>
    <property type="project" value="UniProtKB-KW"/>
</dbReference>
<comment type="similarity">
    <text evidence="2">Belongs to the major facilitator superfamily. Proton-dependent oligopeptide transporter (POT/PTR) (TC 2.A.17) family.</text>
</comment>
<feature type="transmembrane region" description="Helical" evidence="8">
    <location>
        <begin position="359"/>
        <end position="376"/>
    </location>
</feature>
<dbReference type="AlphaFoldDB" id="A0A6P4Y661"/>
<dbReference type="Pfam" id="PF00854">
    <property type="entry name" value="PTR2"/>
    <property type="match status" value="2"/>
</dbReference>
<gene>
    <name evidence="10" type="primary">LOC109466652</name>
</gene>
<feature type="transmembrane region" description="Helical" evidence="8">
    <location>
        <begin position="550"/>
        <end position="570"/>
    </location>
</feature>
<dbReference type="InterPro" id="IPR000109">
    <property type="entry name" value="POT_fam"/>
</dbReference>
<accession>A0A6P4Y661</accession>
<keyword evidence="5" id="KW-0571">Peptide transport</keyword>
<proteinExistence type="inferred from homology"/>
<keyword evidence="3 8" id="KW-0812">Transmembrane</keyword>
<feature type="transmembrane region" description="Helical" evidence="8">
    <location>
        <begin position="506"/>
        <end position="530"/>
    </location>
</feature>
<dbReference type="Proteomes" id="UP000515135">
    <property type="component" value="Unplaced"/>
</dbReference>
<protein>
    <submittedName>
        <fullName evidence="10">Solute carrier family 15 member 5-like</fullName>
    </submittedName>
</protein>
<feature type="transmembrane region" description="Helical" evidence="8">
    <location>
        <begin position="396"/>
        <end position="418"/>
    </location>
</feature>
<feature type="transmembrane region" description="Helical" evidence="8">
    <location>
        <begin position="219"/>
        <end position="241"/>
    </location>
</feature>
<dbReference type="Gene3D" id="1.20.1250.20">
    <property type="entry name" value="MFS general substrate transporter like domains"/>
    <property type="match status" value="1"/>
</dbReference>
<feature type="transmembrane region" description="Helical" evidence="8">
    <location>
        <begin position="105"/>
        <end position="125"/>
    </location>
</feature>
<evidence type="ECO:0000256" key="8">
    <source>
        <dbReference type="SAM" id="Phobius"/>
    </source>
</evidence>
<evidence type="ECO:0000256" key="5">
    <source>
        <dbReference type="ARBA" id="ARBA00022856"/>
    </source>
</evidence>
<feature type="transmembrane region" description="Helical" evidence="8">
    <location>
        <begin position="179"/>
        <end position="198"/>
    </location>
</feature>
<keyword evidence="4" id="KW-0813">Transport</keyword>
<keyword evidence="9" id="KW-1185">Reference proteome</keyword>